<proteinExistence type="predicted"/>
<accession>A0ACC0WAF3</accession>
<dbReference type="Proteomes" id="UP001163321">
    <property type="component" value="Chromosome 3"/>
</dbReference>
<name>A0ACC0WAF3_9STRA</name>
<dbReference type="EMBL" id="CM047582">
    <property type="protein sequence ID" value="KAI9915311.1"/>
    <property type="molecule type" value="Genomic_DNA"/>
</dbReference>
<gene>
    <name evidence="1" type="ORF">PsorP6_008166</name>
</gene>
<organism evidence="1 2">
    <name type="scientific">Peronosclerospora sorghi</name>
    <dbReference type="NCBI Taxonomy" id="230839"/>
    <lineage>
        <taxon>Eukaryota</taxon>
        <taxon>Sar</taxon>
        <taxon>Stramenopiles</taxon>
        <taxon>Oomycota</taxon>
        <taxon>Peronosporomycetes</taxon>
        <taxon>Peronosporales</taxon>
        <taxon>Peronosporaceae</taxon>
        <taxon>Peronosclerospora</taxon>
    </lineage>
</organism>
<comment type="caution">
    <text evidence="1">The sequence shown here is derived from an EMBL/GenBank/DDBJ whole genome shotgun (WGS) entry which is preliminary data.</text>
</comment>
<evidence type="ECO:0000313" key="2">
    <source>
        <dbReference type="Proteomes" id="UP001163321"/>
    </source>
</evidence>
<evidence type="ECO:0000313" key="1">
    <source>
        <dbReference type="EMBL" id="KAI9915311.1"/>
    </source>
</evidence>
<sequence>MALVNRSMVLKRSAAVVGIEEFIDKRKERLVIHGCIKMKAEDFVVHEISAAGEVVKLGDKIDRLPSEEERNAVLKKLEGAHQKEKKERFEFDDPEGGWRSALIQQIGTKGFQGVESVAKGLRNDFFVISPTELRERVYLQVCIQNCFPGLDCKIHEQDLVSLEEDAVQQIQVILDPVYKKFREGGVGQVNCDRLLTFLRKGAGDPMALNGTNDSKPCTSKRLILNLCKGLELEHEDTKKARTALHRLVAKHSSSFKSKTEKRNGKQCVVVYFLPKNIKKRKRHHRTVYLQFVLQKKNVEHFLAFEKLARLLRCSLSAFSYAGTKDKAALTFQHVVVCGVDPKELLKVNGMEPGIRVGNLSYVETPLTLGGGYGNKFLISVRDLTVNTTQLPAETLRSTLELTLKNIQHQGFVNYFGFQRVGHPTGTVRPHHIGEKMIASKWKEALKLILEVQDVDTMDTMKAKRLYLDSGDIDAALKLMPLNMVVERHVLQGLKRFGSNAFEQAVQTLPFSRRLMYLHAYQSYLFNRVASFRLRYYEKKVVQGDLIRYDTGKDKAVKAVTADEANEMNESSENAIRHVLLPLVGPNIVLPGNATNDAYVKVWSCHQGISPLFIVAV</sequence>
<protein>
    <submittedName>
        <fullName evidence="1">Uncharacterized protein</fullName>
    </submittedName>
</protein>
<keyword evidence="2" id="KW-1185">Reference proteome</keyword>
<reference evidence="1 2" key="1">
    <citation type="journal article" date="2022" name="bioRxiv">
        <title>The genome of the oomycete Peronosclerospora sorghi, a cosmopolitan pathogen of maize and sorghum, is inflated with dispersed pseudogenes.</title>
        <authorList>
            <person name="Fletcher K."/>
            <person name="Martin F."/>
            <person name="Isakeit T."/>
            <person name="Cavanaugh K."/>
            <person name="Magill C."/>
            <person name="Michelmore R."/>
        </authorList>
    </citation>
    <scope>NUCLEOTIDE SEQUENCE [LARGE SCALE GENOMIC DNA]</scope>
    <source>
        <strain evidence="1">P6</strain>
    </source>
</reference>